<dbReference type="EMBL" id="LKLS01000217">
    <property type="protein sequence ID" value="KSU14033.1"/>
    <property type="molecule type" value="Genomic_DNA"/>
</dbReference>
<dbReference type="PATRIC" id="fig|1360.109.peg.2208"/>
<gene>
    <name evidence="1" type="ORF">LMG9449_2680</name>
</gene>
<reference evidence="2" key="1">
    <citation type="submission" date="2015-10" db="EMBL/GenBank/DDBJ databases">
        <title>Draft Genome Sequences of 11 Lactococcus lactis subspecies cremoris strains.</title>
        <authorList>
            <person name="Wels M."/>
            <person name="Backus L."/>
            <person name="Boekhorst J."/>
            <person name="Dijkstra A."/>
            <person name="Beerthuizen M."/>
            <person name="Kelly W."/>
            <person name="Siezen R."/>
            <person name="Bachmann H."/>
            <person name="Van Hijum S."/>
        </authorList>
    </citation>
    <scope>NUCLEOTIDE SEQUENCE [LARGE SCALE GENOMIC DNA]</scope>
    <source>
        <strain evidence="2">LMG9449</strain>
    </source>
</reference>
<dbReference type="AlphaFoldDB" id="A0A0V8DLH9"/>
<sequence>MKKVKKSYLMLIVSSVVAFSILLNVKLASASEVTQLSDGFKVQLIEKKQHNISNVYNPAVPVLDNLVAPIVRGANKPTKNWNVKTQGVYNMQASWGGGNNLYSNYNVTGDVYYPYYFINQGLHDMVVYLKNSSNNSVLYSFTLEKGTSLRYLLSTSSSSSRFYFQFYSSGDYVFSGYVTHG</sequence>
<organism evidence="1 2">
    <name type="scientific">Lactococcus lactis subsp. lactis</name>
    <name type="common">Streptococcus lactis</name>
    <dbReference type="NCBI Taxonomy" id="1360"/>
    <lineage>
        <taxon>Bacteria</taxon>
        <taxon>Bacillati</taxon>
        <taxon>Bacillota</taxon>
        <taxon>Bacilli</taxon>
        <taxon>Lactobacillales</taxon>
        <taxon>Streptococcaceae</taxon>
        <taxon>Lactococcus</taxon>
    </lineage>
</organism>
<evidence type="ECO:0000313" key="2">
    <source>
        <dbReference type="Proteomes" id="UP000053612"/>
    </source>
</evidence>
<dbReference type="RefSeq" id="WP_058225493.1">
    <property type="nucleotide sequence ID" value="NZ_LKLS01000217.1"/>
</dbReference>
<dbReference type="Proteomes" id="UP000053612">
    <property type="component" value="Unassembled WGS sequence"/>
</dbReference>
<protein>
    <submittedName>
        <fullName evidence="1">Uncharacterized protein</fullName>
    </submittedName>
</protein>
<accession>A0A0V8DLH9</accession>
<proteinExistence type="predicted"/>
<name>A0A0V8DLH9_LACLL</name>
<comment type="caution">
    <text evidence="1">The sequence shown here is derived from an EMBL/GenBank/DDBJ whole genome shotgun (WGS) entry which is preliminary data.</text>
</comment>
<evidence type="ECO:0000313" key="1">
    <source>
        <dbReference type="EMBL" id="KSU14033.1"/>
    </source>
</evidence>